<protein>
    <submittedName>
        <fullName evidence="4">DNA-binding transcriptional regulator, AcrR family</fullName>
    </submittedName>
</protein>
<evidence type="ECO:0000259" key="3">
    <source>
        <dbReference type="PROSITE" id="PS50977"/>
    </source>
</evidence>
<evidence type="ECO:0000256" key="1">
    <source>
        <dbReference type="ARBA" id="ARBA00023125"/>
    </source>
</evidence>
<feature type="domain" description="HTH tetR-type" evidence="3">
    <location>
        <begin position="5"/>
        <end position="65"/>
    </location>
</feature>
<dbReference type="AlphaFoldDB" id="A0A1I7BEC0"/>
<dbReference type="InterPro" id="IPR001647">
    <property type="entry name" value="HTH_TetR"/>
</dbReference>
<dbReference type="Pfam" id="PF00440">
    <property type="entry name" value="TetR_N"/>
    <property type="match status" value="1"/>
</dbReference>
<dbReference type="PRINTS" id="PR00455">
    <property type="entry name" value="HTHTETR"/>
</dbReference>
<dbReference type="OrthoDB" id="6430772at2"/>
<dbReference type="EMBL" id="FPBF01000003">
    <property type="protein sequence ID" value="SFT85517.1"/>
    <property type="molecule type" value="Genomic_DNA"/>
</dbReference>
<gene>
    <name evidence="4" type="ORF">SAMN04489724_2338</name>
</gene>
<proteinExistence type="predicted"/>
<dbReference type="Pfam" id="PF22604">
    <property type="entry name" value="TetR_HI_0893_C"/>
    <property type="match status" value="1"/>
</dbReference>
<dbReference type="PANTHER" id="PTHR43479">
    <property type="entry name" value="ACREF/ENVCD OPERON REPRESSOR-RELATED"/>
    <property type="match status" value="1"/>
</dbReference>
<sequence>MENLLDKKQSIIESALELVHANGFHGCPVSQVAKNASVAAGTIYTYFENKEDLIVGIYDYAAEKITSYMSERDDASLDFETRFFNYWHNFTEFYEQHPAIHGFYDQFLNSPFNSEEVQNKPNRWHEWAHRFFQSGMDEGAIRETNPVVLSILVNTNINSTVKIKKNFKTKLAKKNVNLEEISHLIWAGIKNAEPKNLF</sequence>
<keyword evidence="5" id="KW-1185">Reference proteome</keyword>
<keyword evidence="1 2" id="KW-0238">DNA-binding</keyword>
<dbReference type="SUPFAM" id="SSF46689">
    <property type="entry name" value="Homeodomain-like"/>
    <property type="match status" value="1"/>
</dbReference>
<dbReference type="RefSeq" id="WP_091693053.1">
    <property type="nucleotide sequence ID" value="NZ_FPBF01000003.1"/>
</dbReference>
<dbReference type="PROSITE" id="PS50977">
    <property type="entry name" value="HTH_TETR_2"/>
    <property type="match status" value="1"/>
</dbReference>
<evidence type="ECO:0000313" key="4">
    <source>
        <dbReference type="EMBL" id="SFT85517.1"/>
    </source>
</evidence>
<reference evidence="5" key="1">
    <citation type="submission" date="2016-10" db="EMBL/GenBank/DDBJ databases">
        <authorList>
            <person name="Varghese N."/>
            <person name="Submissions S."/>
        </authorList>
    </citation>
    <scope>NUCLEOTIDE SEQUENCE [LARGE SCALE GENOMIC DNA]</scope>
    <source>
        <strain evidence="5">DSM 23445</strain>
    </source>
</reference>
<dbReference type="Proteomes" id="UP000199673">
    <property type="component" value="Unassembled WGS sequence"/>
</dbReference>
<accession>A0A1I7BEC0</accession>
<evidence type="ECO:0000256" key="2">
    <source>
        <dbReference type="PROSITE-ProRule" id="PRU00335"/>
    </source>
</evidence>
<organism evidence="4 5">
    <name type="scientific">Algoriphagus locisalis</name>
    <dbReference type="NCBI Taxonomy" id="305507"/>
    <lineage>
        <taxon>Bacteria</taxon>
        <taxon>Pseudomonadati</taxon>
        <taxon>Bacteroidota</taxon>
        <taxon>Cytophagia</taxon>
        <taxon>Cytophagales</taxon>
        <taxon>Cyclobacteriaceae</taxon>
        <taxon>Algoriphagus</taxon>
    </lineage>
</organism>
<dbReference type="Gene3D" id="1.10.357.10">
    <property type="entry name" value="Tetracycline Repressor, domain 2"/>
    <property type="match status" value="1"/>
</dbReference>
<dbReference type="PANTHER" id="PTHR43479:SF11">
    <property type="entry name" value="ACREF_ENVCD OPERON REPRESSOR-RELATED"/>
    <property type="match status" value="1"/>
</dbReference>
<dbReference type="SUPFAM" id="SSF48498">
    <property type="entry name" value="Tetracyclin repressor-like, C-terminal domain"/>
    <property type="match status" value="1"/>
</dbReference>
<dbReference type="STRING" id="305507.SAMN04489724_2338"/>
<dbReference type="GO" id="GO:0003677">
    <property type="term" value="F:DNA binding"/>
    <property type="evidence" value="ECO:0007669"/>
    <property type="project" value="UniProtKB-UniRule"/>
</dbReference>
<evidence type="ECO:0000313" key="5">
    <source>
        <dbReference type="Proteomes" id="UP000199673"/>
    </source>
</evidence>
<dbReference type="InterPro" id="IPR009057">
    <property type="entry name" value="Homeodomain-like_sf"/>
</dbReference>
<name>A0A1I7BEC0_9BACT</name>
<dbReference type="InterPro" id="IPR036271">
    <property type="entry name" value="Tet_transcr_reg_TetR-rel_C_sf"/>
</dbReference>
<feature type="DNA-binding region" description="H-T-H motif" evidence="2">
    <location>
        <begin position="28"/>
        <end position="47"/>
    </location>
</feature>
<dbReference type="InterPro" id="IPR054422">
    <property type="entry name" value="TetR-like_HI_0893_C"/>
</dbReference>
<dbReference type="InterPro" id="IPR050624">
    <property type="entry name" value="HTH-type_Tx_Regulator"/>
</dbReference>